<evidence type="ECO:0000256" key="7">
    <source>
        <dbReference type="ARBA" id="ARBA00083243"/>
    </source>
</evidence>
<dbReference type="InterPro" id="IPR000847">
    <property type="entry name" value="LysR_HTH_N"/>
</dbReference>
<dbReference type="Pfam" id="PF03466">
    <property type="entry name" value="LysR_substrate"/>
    <property type="match status" value="1"/>
</dbReference>
<keyword evidence="3 9" id="KW-0238">DNA-binding</keyword>
<dbReference type="Pfam" id="PF00126">
    <property type="entry name" value="HTH_1"/>
    <property type="match status" value="1"/>
</dbReference>
<evidence type="ECO:0000256" key="1">
    <source>
        <dbReference type="ARBA" id="ARBA00009437"/>
    </source>
</evidence>
<dbReference type="Gene3D" id="3.40.190.10">
    <property type="entry name" value="Periplasmic binding protein-like II"/>
    <property type="match status" value="2"/>
</dbReference>
<dbReference type="InterPro" id="IPR005119">
    <property type="entry name" value="LysR_subst-bd"/>
</dbReference>
<reference evidence="9 10" key="1">
    <citation type="submission" date="2020-08" db="EMBL/GenBank/DDBJ databases">
        <title>Genomic Encyclopedia of Type Strains, Phase IV (KMG-V): Genome sequencing to study the core and pangenomes of soil and plant-associated prokaryotes.</title>
        <authorList>
            <person name="Whitman W."/>
        </authorList>
    </citation>
    <scope>NUCLEOTIDE SEQUENCE [LARGE SCALE GENOMIC DNA]</scope>
    <source>
        <strain evidence="9 10">SEMIA 4060</strain>
    </source>
</reference>
<evidence type="ECO:0000313" key="10">
    <source>
        <dbReference type="Proteomes" id="UP000565576"/>
    </source>
</evidence>
<name>A0A7X0IWP6_9HYPH</name>
<dbReference type="Proteomes" id="UP000565576">
    <property type="component" value="Unassembled WGS sequence"/>
</dbReference>
<evidence type="ECO:0000259" key="8">
    <source>
        <dbReference type="PROSITE" id="PS50931"/>
    </source>
</evidence>
<protein>
    <recommendedName>
        <fullName evidence="6">HTH-type transcriptional regulator TtuA</fullName>
    </recommendedName>
    <alternativeName>
        <fullName evidence="7">Tartrate utilization transcriptional regulator</fullName>
    </alternativeName>
</protein>
<evidence type="ECO:0000256" key="2">
    <source>
        <dbReference type="ARBA" id="ARBA00023015"/>
    </source>
</evidence>
<keyword evidence="4" id="KW-0804">Transcription</keyword>
<evidence type="ECO:0000256" key="5">
    <source>
        <dbReference type="ARBA" id="ARBA00054626"/>
    </source>
</evidence>
<dbReference type="PRINTS" id="PR00039">
    <property type="entry name" value="HTHLYSR"/>
</dbReference>
<dbReference type="InterPro" id="IPR036388">
    <property type="entry name" value="WH-like_DNA-bd_sf"/>
</dbReference>
<dbReference type="Gene3D" id="1.10.10.10">
    <property type="entry name" value="Winged helix-like DNA-binding domain superfamily/Winged helix DNA-binding domain"/>
    <property type="match status" value="1"/>
</dbReference>
<comment type="function">
    <text evidence="5">Transcriptional regulator of the ttuABCDE tartrate utilization operon.</text>
</comment>
<accession>A0A7X0IWP6</accession>
<dbReference type="RefSeq" id="WP_184707645.1">
    <property type="nucleotide sequence ID" value="NZ_JACHBG010000011.1"/>
</dbReference>
<dbReference type="GO" id="GO:0003677">
    <property type="term" value="F:DNA binding"/>
    <property type="evidence" value="ECO:0007669"/>
    <property type="project" value="UniProtKB-KW"/>
</dbReference>
<proteinExistence type="inferred from homology"/>
<dbReference type="CDD" id="cd08414">
    <property type="entry name" value="PBP2_LTTR_aromatics_like"/>
    <property type="match status" value="1"/>
</dbReference>
<sequence length="307" mass="32947">MELRHLRYFCAVAEDGHVTRAAERLHVSQSALTQQIKALEDELGTALLRRVGRGIELTEAGAVFWHEAQSILDRVPIATFAAQEAARGLTGRLAIGMTETVSFASQLTLVMREARERWPRVEFSLIQARSNDLVLALEERLIDVALMRAPAPTTEKLRSWPFLSEGLVGAIPDTHLLATRQAITLADLTDEPLVLPHGRSGPGAMRTRIATAFARLGATAKIAQETPEYVMAINLAAAGFGIALVPAVLSGVRRDGVVYCPLAEPDLLTEIIVVARAGDPAPVLGNFVALCLEHDATKAPGAGTKAS</sequence>
<keyword evidence="2" id="KW-0805">Transcription regulation</keyword>
<dbReference type="GO" id="GO:0003700">
    <property type="term" value="F:DNA-binding transcription factor activity"/>
    <property type="evidence" value="ECO:0007669"/>
    <property type="project" value="InterPro"/>
</dbReference>
<dbReference type="SUPFAM" id="SSF46785">
    <property type="entry name" value="Winged helix' DNA-binding domain"/>
    <property type="match status" value="1"/>
</dbReference>
<evidence type="ECO:0000256" key="4">
    <source>
        <dbReference type="ARBA" id="ARBA00023163"/>
    </source>
</evidence>
<evidence type="ECO:0000313" key="9">
    <source>
        <dbReference type="EMBL" id="MBB6487111.1"/>
    </source>
</evidence>
<organism evidence="9 10">
    <name type="scientific">Rhizobium lusitanum</name>
    <dbReference type="NCBI Taxonomy" id="293958"/>
    <lineage>
        <taxon>Bacteria</taxon>
        <taxon>Pseudomonadati</taxon>
        <taxon>Pseudomonadota</taxon>
        <taxon>Alphaproteobacteria</taxon>
        <taxon>Hyphomicrobiales</taxon>
        <taxon>Rhizobiaceae</taxon>
        <taxon>Rhizobium/Agrobacterium group</taxon>
        <taxon>Rhizobium</taxon>
    </lineage>
</organism>
<dbReference type="InterPro" id="IPR036390">
    <property type="entry name" value="WH_DNA-bd_sf"/>
</dbReference>
<dbReference type="PROSITE" id="PS50931">
    <property type="entry name" value="HTH_LYSR"/>
    <property type="match status" value="1"/>
</dbReference>
<dbReference type="PANTHER" id="PTHR30346">
    <property type="entry name" value="TRANSCRIPTIONAL DUAL REGULATOR HCAR-RELATED"/>
    <property type="match status" value="1"/>
</dbReference>
<dbReference type="PANTHER" id="PTHR30346:SF30">
    <property type="entry name" value="SMALL NEUTRAL PROTEASE REGULATORY PROTEIN"/>
    <property type="match status" value="1"/>
</dbReference>
<dbReference type="AlphaFoldDB" id="A0A7X0IWP6"/>
<dbReference type="EMBL" id="JACHBG010000011">
    <property type="protein sequence ID" value="MBB6487111.1"/>
    <property type="molecule type" value="Genomic_DNA"/>
</dbReference>
<comment type="similarity">
    <text evidence="1">Belongs to the LysR transcriptional regulatory family.</text>
</comment>
<feature type="domain" description="HTH lysR-type" evidence="8">
    <location>
        <begin position="1"/>
        <end position="58"/>
    </location>
</feature>
<evidence type="ECO:0000256" key="6">
    <source>
        <dbReference type="ARBA" id="ARBA00067332"/>
    </source>
</evidence>
<comment type="caution">
    <text evidence="9">The sequence shown here is derived from an EMBL/GenBank/DDBJ whole genome shotgun (WGS) entry which is preliminary data.</text>
</comment>
<dbReference type="GO" id="GO:0032993">
    <property type="term" value="C:protein-DNA complex"/>
    <property type="evidence" value="ECO:0007669"/>
    <property type="project" value="TreeGrafter"/>
</dbReference>
<dbReference type="SUPFAM" id="SSF53850">
    <property type="entry name" value="Periplasmic binding protein-like II"/>
    <property type="match status" value="1"/>
</dbReference>
<evidence type="ECO:0000256" key="3">
    <source>
        <dbReference type="ARBA" id="ARBA00023125"/>
    </source>
</evidence>
<gene>
    <name evidence="9" type="ORF">GGD46_004411</name>
</gene>
<dbReference type="FunFam" id="1.10.10.10:FF:000001">
    <property type="entry name" value="LysR family transcriptional regulator"/>
    <property type="match status" value="1"/>
</dbReference>